<feature type="region of interest" description="Disordered" evidence="1">
    <location>
        <begin position="84"/>
        <end position="165"/>
    </location>
</feature>
<dbReference type="EMBL" id="CP045895">
    <property type="protein sequence ID" value="QQP48631.1"/>
    <property type="molecule type" value="Genomic_DNA"/>
</dbReference>
<name>A0A7T8HF41_CALRO</name>
<sequence>METLWEVSKTSLILFSGKETDHYNVRKNKIQVKLEKDCLGHTLVSTLQLSNALDASDLATLITYSEFYKNFRIGLGLPTRISSAEERRAVEKAAGLEEEKKDPETKETETIATEDGGHPQKKSNRRTKDSCRMWSKKENEQQPAEELTCLDNKDGTSSLNKALGR</sequence>
<dbReference type="AlphaFoldDB" id="A0A7T8HF41"/>
<keyword evidence="3" id="KW-1185">Reference proteome</keyword>
<evidence type="ECO:0000313" key="2">
    <source>
        <dbReference type="EMBL" id="QQP48631.1"/>
    </source>
</evidence>
<evidence type="ECO:0000256" key="1">
    <source>
        <dbReference type="SAM" id="MobiDB-lite"/>
    </source>
</evidence>
<dbReference type="Proteomes" id="UP000595437">
    <property type="component" value="Chromosome 6"/>
</dbReference>
<dbReference type="OrthoDB" id="10022108at2759"/>
<gene>
    <name evidence="2" type="ORF">FKW44_009003</name>
</gene>
<accession>A0A7T8HF41</accession>
<feature type="compositionally biased region" description="Basic and acidic residues" evidence="1">
    <location>
        <begin position="84"/>
        <end position="109"/>
    </location>
</feature>
<feature type="compositionally biased region" description="Polar residues" evidence="1">
    <location>
        <begin position="155"/>
        <end position="165"/>
    </location>
</feature>
<proteinExistence type="predicted"/>
<evidence type="ECO:0000313" key="3">
    <source>
        <dbReference type="Proteomes" id="UP000595437"/>
    </source>
</evidence>
<organism evidence="2 3">
    <name type="scientific">Caligus rogercresseyi</name>
    <name type="common">Sea louse</name>
    <dbReference type="NCBI Taxonomy" id="217165"/>
    <lineage>
        <taxon>Eukaryota</taxon>
        <taxon>Metazoa</taxon>
        <taxon>Ecdysozoa</taxon>
        <taxon>Arthropoda</taxon>
        <taxon>Crustacea</taxon>
        <taxon>Multicrustacea</taxon>
        <taxon>Hexanauplia</taxon>
        <taxon>Copepoda</taxon>
        <taxon>Siphonostomatoida</taxon>
        <taxon>Caligidae</taxon>
        <taxon>Caligus</taxon>
    </lineage>
</organism>
<reference evidence="3" key="1">
    <citation type="submission" date="2021-01" db="EMBL/GenBank/DDBJ databases">
        <title>Caligus Genome Assembly.</title>
        <authorList>
            <person name="Gallardo-Escarate C."/>
        </authorList>
    </citation>
    <scope>NUCLEOTIDE SEQUENCE [LARGE SCALE GENOMIC DNA]</scope>
</reference>
<feature type="compositionally biased region" description="Basic and acidic residues" evidence="1">
    <location>
        <begin position="126"/>
        <end position="140"/>
    </location>
</feature>
<protein>
    <submittedName>
        <fullName evidence="2">Uncharacterized protein</fullName>
    </submittedName>
</protein>